<dbReference type="AlphaFoldDB" id="A0A8S0VUL1"/>
<comment type="caution">
    <text evidence="1">The sequence shown here is derived from an EMBL/GenBank/DDBJ whole genome shotgun (WGS) entry which is preliminary data.</text>
</comment>
<evidence type="ECO:0000313" key="2">
    <source>
        <dbReference type="Proteomes" id="UP000467700"/>
    </source>
</evidence>
<keyword evidence="2" id="KW-1185">Reference proteome</keyword>
<dbReference type="EMBL" id="CACVBS010000090">
    <property type="protein sequence ID" value="CAA7270459.1"/>
    <property type="molecule type" value="Genomic_DNA"/>
</dbReference>
<evidence type="ECO:0000313" key="1">
    <source>
        <dbReference type="EMBL" id="CAA7270459.1"/>
    </source>
</evidence>
<protein>
    <submittedName>
        <fullName evidence="1">Uncharacterized protein</fullName>
    </submittedName>
</protein>
<sequence length="141" mass="15465">MPRRLPHGTRSWAYYLPLVAQPLNAPRVSLFDEWIELLDGNSTRRSYCAAPGLSTSLSANVQRVAASISQILPTWCIHRSPVSIHTGRTSKASPIPRAAPALQIPPFYSVFRLIGPNQLPNLSQTIHPAPATHFSAFSPIC</sequence>
<proteinExistence type="predicted"/>
<dbReference type="Proteomes" id="UP000467700">
    <property type="component" value="Unassembled WGS sequence"/>
</dbReference>
<gene>
    <name evidence="1" type="ORF">AAE3_LOCUS12751</name>
</gene>
<accession>A0A8S0VUL1</accession>
<name>A0A8S0VUL1_CYCAE</name>
<organism evidence="1 2">
    <name type="scientific">Cyclocybe aegerita</name>
    <name type="common">Black poplar mushroom</name>
    <name type="synonym">Agrocybe aegerita</name>
    <dbReference type="NCBI Taxonomy" id="1973307"/>
    <lineage>
        <taxon>Eukaryota</taxon>
        <taxon>Fungi</taxon>
        <taxon>Dikarya</taxon>
        <taxon>Basidiomycota</taxon>
        <taxon>Agaricomycotina</taxon>
        <taxon>Agaricomycetes</taxon>
        <taxon>Agaricomycetidae</taxon>
        <taxon>Agaricales</taxon>
        <taxon>Agaricineae</taxon>
        <taxon>Bolbitiaceae</taxon>
        <taxon>Cyclocybe</taxon>
    </lineage>
</organism>
<reference evidence="1 2" key="1">
    <citation type="submission" date="2020-01" db="EMBL/GenBank/DDBJ databases">
        <authorList>
            <person name="Gupta K D."/>
        </authorList>
    </citation>
    <scope>NUCLEOTIDE SEQUENCE [LARGE SCALE GENOMIC DNA]</scope>
</reference>